<name>A0AAW5V7W3_9LEPT</name>
<dbReference type="AlphaFoldDB" id="A0AAW5V7W3"/>
<sequence>MVDKILFTSNSKSNCNSNLILVLSQKKKFLLLLVFFFPLFCTPKLGWIRALPQEFPKDSDLLLGSYKRPTEKKSAMGSKDFQLFWTESIYIEPNLEFKKIWREWKVYKDHFQFRQIIGKGSIEKSKEWVLLTTTEMNVKECSLEQTKIQITRDLTKRIPCEVFVVNTTKNIEHRLLYFYDGKSLYPLQYESGYTEANFGIAWESDIPYEKTRLFEIAIRKYGKKEFQPHVYHHVKLD</sequence>
<dbReference type="EMBL" id="JAMQQD010000002">
    <property type="protein sequence ID" value="MCW7515088.1"/>
    <property type="molecule type" value="Genomic_DNA"/>
</dbReference>
<dbReference type="RefSeq" id="WP_265355414.1">
    <property type="nucleotide sequence ID" value="NZ_JAMQPS010000001.1"/>
</dbReference>
<dbReference type="Proteomes" id="UP001209694">
    <property type="component" value="Unassembled WGS sequence"/>
</dbReference>
<organism evidence="2 3">
    <name type="scientific">Leptospira levettii</name>
    <dbReference type="NCBI Taxonomy" id="2023178"/>
    <lineage>
        <taxon>Bacteria</taxon>
        <taxon>Pseudomonadati</taxon>
        <taxon>Spirochaetota</taxon>
        <taxon>Spirochaetia</taxon>
        <taxon>Leptospirales</taxon>
        <taxon>Leptospiraceae</taxon>
        <taxon>Leptospira</taxon>
    </lineage>
</organism>
<gene>
    <name evidence="2" type="ORF">ND810_07960</name>
</gene>
<evidence type="ECO:0008006" key="4">
    <source>
        <dbReference type="Google" id="ProtNLM"/>
    </source>
</evidence>
<feature type="transmembrane region" description="Helical" evidence="1">
    <location>
        <begin position="29"/>
        <end position="48"/>
    </location>
</feature>
<keyword evidence="1" id="KW-0472">Membrane</keyword>
<reference evidence="2" key="1">
    <citation type="submission" date="2022-06" db="EMBL/GenBank/DDBJ databases">
        <title>Leptospira isolates from biofilms formed at urban environments.</title>
        <authorList>
            <person name="Ribeiro P.S."/>
            <person name="Sousa T."/>
            <person name="Carvalho N."/>
            <person name="Aburjaile F."/>
            <person name="Neves F."/>
            <person name="Oliveira D."/>
            <person name="Blanco L."/>
            <person name="Lima J."/>
            <person name="Costa F."/>
            <person name="Brenig B."/>
            <person name="Soares S."/>
            <person name="Ramos R."/>
            <person name="Goes-Neto A."/>
            <person name="Matiuzzi M."/>
            <person name="Azevedo V."/>
            <person name="Ristow P."/>
        </authorList>
    </citation>
    <scope>NUCLEOTIDE SEQUENCE</scope>
    <source>
        <strain evidence="2">VSF7</strain>
    </source>
</reference>
<evidence type="ECO:0000313" key="3">
    <source>
        <dbReference type="Proteomes" id="UP001209694"/>
    </source>
</evidence>
<comment type="caution">
    <text evidence="2">The sequence shown here is derived from an EMBL/GenBank/DDBJ whole genome shotgun (WGS) entry which is preliminary data.</text>
</comment>
<accession>A0AAW5V7W3</accession>
<proteinExistence type="predicted"/>
<keyword evidence="1" id="KW-0812">Transmembrane</keyword>
<evidence type="ECO:0000313" key="2">
    <source>
        <dbReference type="EMBL" id="MCW7515088.1"/>
    </source>
</evidence>
<evidence type="ECO:0000256" key="1">
    <source>
        <dbReference type="SAM" id="Phobius"/>
    </source>
</evidence>
<keyword evidence="1" id="KW-1133">Transmembrane helix</keyword>
<protein>
    <recommendedName>
        <fullName evidence="4">Lipoprotein</fullName>
    </recommendedName>
</protein>